<accession>A0ABX6K1I1</accession>
<evidence type="ECO:0000313" key="2">
    <source>
        <dbReference type="EMBL" id="QIM18959.1"/>
    </source>
</evidence>
<evidence type="ECO:0008006" key="4">
    <source>
        <dbReference type="Google" id="ProtNLM"/>
    </source>
</evidence>
<feature type="transmembrane region" description="Helical" evidence="1">
    <location>
        <begin position="118"/>
        <end position="142"/>
    </location>
</feature>
<evidence type="ECO:0000256" key="1">
    <source>
        <dbReference type="SAM" id="Phobius"/>
    </source>
</evidence>
<gene>
    <name evidence="2" type="ORF">G7066_10875</name>
</gene>
<proteinExistence type="predicted"/>
<keyword evidence="1" id="KW-0472">Membrane</keyword>
<feature type="transmembrane region" description="Helical" evidence="1">
    <location>
        <begin position="31"/>
        <end position="49"/>
    </location>
</feature>
<reference evidence="2 3" key="1">
    <citation type="submission" date="2020-03" db="EMBL/GenBank/DDBJ databases">
        <title>Leucobacter sp. nov., isolated from beetles.</title>
        <authorList>
            <person name="Hyun D.-W."/>
            <person name="Bae J.-W."/>
        </authorList>
    </citation>
    <scope>NUCLEOTIDE SEQUENCE [LARGE SCALE GENOMIC DNA]</scope>
    <source>
        <strain evidence="2 3">HDW9A</strain>
    </source>
</reference>
<keyword evidence="3" id="KW-1185">Reference proteome</keyword>
<evidence type="ECO:0000313" key="3">
    <source>
        <dbReference type="Proteomes" id="UP000503441"/>
    </source>
</evidence>
<organism evidence="2 3">
    <name type="scientific">Leucobacter coleopterorum</name>
    <dbReference type="NCBI Taxonomy" id="2714933"/>
    <lineage>
        <taxon>Bacteria</taxon>
        <taxon>Bacillati</taxon>
        <taxon>Actinomycetota</taxon>
        <taxon>Actinomycetes</taxon>
        <taxon>Micrococcales</taxon>
        <taxon>Microbacteriaceae</taxon>
        <taxon>Leucobacter</taxon>
    </lineage>
</organism>
<dbReference type="Proteomes" id="UP000503441">
    <property type="component" value="Chromosome"/>
</dbReference>
<dbReference type="EMBL" id="CP049933">
    <property type="protein sequence ID" value="QIM18959.1"/>
    <property type="molecule type" value="Genomic_DNA"/>
</dbReference>
<feature type="transmembrane region" description="Helical" evidence="1">
    <location>
        <begin position="149"/>
        <end position="168"/>
    </location>
</feature>
<keyword evidence="1" id="KW-0812">Transmembrane</keyword>
<sequence length="169" mass="17405">MTKRWIAIAASTVMLLAMLDAAFLWLVPVVVWAGALLAMGLLLGIKLRFGQGPLVCGDKVLASDLSNAGSHKRLERAVTVSAALAYPATAWLLLAHGTPDPAGAVSATPDSHRVHGTATLTGSLPLILIGALAAALVVLAVLALRRRKGILATDAGGMATMLSAMLLMH</sequence>
<name>A0ABX6K1I1_9MICO</name>
<protein>
    <recommendedName>
        <fullName evidence="4">RDD family protein</fullName>
    </recommendedName>
</protein>
<keyword evidence="1" id="KW-1133">Transmembrane helix</keyword>